<comment type="caution">
    <text evidence="2">The sequence shown here is derived from an EMBL/GenBank/DDBJ whole genome shotgun (WGS) entry which is preliminary data.</text>
</comment>
<feature type="transmembrane region" description="Helical" evidence="1">
    <location>
        <begin position="6"/>
        <end position="26"/>
    </location>
</feature>
<keyword evidence="1" id="KW-0812">Transmembrane</keyword>
<name>A0A392VWB9_9FABA</name>
<keyword evidence="1" id="KW-1133">Transmembrane helix</keyword>
<evidence type="ECO:0000313" key="3">
    <source>
        <dbReference type="Proteomes" id="UP000265520"/>
    </source>
</evidence>
<evidence type="ECO:0000313" key="2">
    <source>
        <dbReference type="EMBL" id="MCI92506.1"/>
    </source>
</evidence>
<accession>A0A392VWB9</accession>
<feature type="transmembrane region" description="Helical" evidence="1">
    <location>
        <begin position="33"/>
        <end position="56"/>
    </location>
</feature>
<dbReference type="EMBL" id="LXQA011303118">
    <property type="protein sequence ID" value="MCI92506.1"/>
    <property type="molecule type" value="Genomic_DNA"/>
</dbReference>
<organism evidence="2 3">
    <name type="scientific">Trifolium medium</name>
    <dbReference type="NCBI Taxonomy" id="97028"/>
    <lineage>
        <taxon>Eukaryota</taxon>
        <taxon>Viridiplantae</taxon>
        <taxon>Streptophyta</taxon>
        <taxon>Embryophyta</taxon>
        <taxon>Tracheophyta</taxon>
        <taxon>Spermatophyta</taxon>
        <taxon>Magnoliopsida</taxon>
        <taxon>eudicotyledons</taxon>
        <taxon>Gunneridae</taxon>
        <taxon>Pentapetalae</taxon>
        <taxon>rosids</taxon>
        <taxon>fabids</taxon>
        <taxon>Fabales</taxon>
        <taxon>Fabaceae</taxon>
        <taxon>Papilionoideae</taxon>
        <taxon>50 kb inversion clade</taxon>
        <taxon>NPAAA clade</taxon>
        <taxon>Hologalegina</taxon>
        <taxon>IRL clade</taxon>
        <taxon>Trifolieae</taxon>
        <taxon>Trifolium</taxon>
    </lineage>
</organism>
<reference evidence="2 3" key="1">
    <citation type="journal article" date="2018" name="Front. Plant Sci.">
        <title>Red Clover (Trifolium pratense) and Zigzag Clover (T. medium) - A Picture of Genomic Similarities and Differences.</title>
        <authorList>
            <person name="Dluhosova J."/>
            <person name="Istvanek J."/>
            <person name="Nedelnik J."/>
            <person name="Repkova J."/>
        </authorList>
    </citation>
    <scope>NUCLEOTIDE SEQUENCE [LARGE SCALE GENOMIC DNA]</scope>
    <source>
        <strain evidence="3">cv. 10/8</strain>
        <tissue evidence="2">Leaf</tissue>
    </source>
</reference>
<dbReference type="AlphaFoldDB" id="A0A392VWB9"/>
<evidence type="ECO:0000256" key="1">
    <source>
        <dbReference type="SAM" id="Phobius"/>
    </source>
</evidence>
<protein>
    <submittedName>
        <fullName evidence="2">Uncharacterized protein</fullName>
    </submittedName>
</protein>
<sequence length="63" mass="6641">LRGSLVALDSSTVANRWFWAISLWFWSRMKSPWLLIALTSAAITVSIGAPGGTSAITSGSDGT</sequence>
<keyword evidence="1" id="KW-0472">Membrane</keyword>
<dbReference type="Proteomes" id="UP000265520">
    <property type="component" value="Unassembled WGS sequence"/>
</dbReference>
<keyword evidence="3" id="KW-1185">Reference proteome</keyword>
<feature type="non-terminal residue" evidence="2">
    <location>
        <position position="1"/>
    </location>
</feature>
<proteinExistence type="predicted"/>